<evidence type="ECO:0000256" key="10">
    <source>
        <dbReference type="HAMAP-Rule" id="MF_00185"/>
    </source>
</evidence>
<comment type="similarity">
    <text evidence="3 10 13">Belongs to the IPP transferase family.</text>
</comment>
<dbReference type="GO" id="GO:0052381">
    <property type="term" value="F:tRNA dimethylallyltransferase activity"/>
    <property type="evidence" value="ECO:0007669"/>
    <property type="project" value="UniProtKB-UniRule"/>
</dbReference>
<comment type="subunit">
    <text evidence="10">Monomer.</text>
</comment>
<dbReference type="Gene3D" id="3.40.50.300">
    <property type="entry name" value="P-loop containing nucleotide triphosphate hydrolases"/>
    <property type="match status" value="1"/>
</dbReference>
<evidence type="ECO:0000256" key="12">
    <source>
        <dbReference type="RuleBase" id="RU003784"/>
    </source>
</evidence>
<comment type="cofactor">
    <cofactor evidence="1 10">
        <name>Mg(2+)</name>
        <dbReference type="ChEBI" id="CHEBI:18420"/>
    </cofactor>
</comment>
<dbReference type="RefSeq" id="WP_105981966.1">
    <property type="nucleotide sequence ID" value="NZ_MQUC01000003.1"/>
</dbReference>
<dbReference type="InterPro" id="IPR027417">
    <property type="entry name" value="P-loop_NTPase"/>
</dbReference>
<dbReference type="InterPro" id="IPR039657">
    <property type="entry name" value="Dimethylallyltransferase"/>
</dbReference>
<name>A0A2S9WRL3_9FLAO</name>
<evidence type="ECO:0000256" key="7">
    <source>
        <dbReference type="ARBA" id="ARBA00022840"/>
    </source>
</evidence>
<accession>A0A2S9WRL3</accession>
<evidence type="ECO:0000256" key="2">
    <source>
        <dbReference type="ARBA" id="ARBA00003213"/>
    </source>
</evidence>
<proteinExistence type="inferred from homology"/>
<evidence type="ECO:0000256" key="3">
    <source>
        <dbReference type="ARBA" id="ARBA00005842"/>
    </source>
</evidence>
<dbReference type="NCBIfam" id="TIGR00174">
    <property type="entry name" value="miaA"/>
    <property type="match status" value="1"/>
</dbReference>
<reference evidence="14 15" key="1">
    <citation type="submission" date="2016-11" db="EMBL/GenBank/DDBJ databases">
        <title>Trade-off between light-utilization and light-protection in marine flavobacteria.</title>
        <authorList>
            <person name="Kumagai Y."/>
        </authorList>
    </citation>
    <scope>NUCLEOTIDE SEQUENCE [LARGE SCALE GENOMIC DNA]</scope>
    <source>
        <strain evidence="14 15">JCM 17109</strain>
    </source>
</reference>
<dbReference type="Gene3D" id="1.10.20.140">
    <property type="match status" value="1"/>
</dbReference>
<keyword evidence="4 10" id="KW-0808">Transferase</keyword>
<evidence type="ECO:0000256" key="6">
    <source>
        <dbReference type="ARBA" id="ARBA00022741"/>
    </source>
</evidence>
<keyword evidence="15" id="KW-1185">Reference proteome</keyword>
<evidence type="ECO:0000256" key="4">
    <source>
        <dbReference type="ARBA" id="ARBA00022679"/>
    </source>
</evidence>
<evidence type="ECO:0000313" key="14">
    <source>
        <dbReference type="EMBL" id="PRP66123.1"/>
    </source>
</evidence>
<dbReference type="OrthoDB" id="9776390at2"/>
<protein>
    <recommendedName>
        <fullName evidence="10">tRNA dimethylallyltransferase</fullName>
        <ecNumber evidence="10">2.5.1.75</ecNumber>
    </recommendedName>
    <alternativeName>
        <fullName evidence="10">Dimethylallyl diphosphate:tRNA dimethylallyltransferase</fullName>
        <shortName evidence="10">DMAPP:tRNA dimethylallyltransferase</shortName>
        <shortName evidence="10">DMATase</shortName>
    </alternativeName>
    <alternativeName>
        <fullName evidence="10">Isopentenyl-diphosphate:tRNA isopentenyltransferase</fullName>
        <shortName evidence="10">IPP transferase</shortName>
        <shortName evidence="10">IPPT</shortName>
        <shortName evidence="10">IPTase</shortName>
    </alternativeName>
</protein>
<evidence type="ECO:0000256" key="13">
    <source>
        <dbReference type="RuleBase" id="RU003785"/>
    </source>
</evidence>
<feature type="site" description="Interaction with substrate tRNA" evidence="10">
    <location>
        <position position="102"/>
    </location>
</feature>
<evidence type="ECO:0000256" key="1">
    <source>
        <dbReference type="ARBA" id="ARBA00001946"/>
    </source>
</evidence>
<dbReference type="GO" id="GO:0006400">
    <property type="term" value="P:tRNA modification"/>
    <property type="evidence" value="ECO:0007669"/>
    <property type="project" value="TreeGrafter"/>
</dbReference>
<evidence type="ECO:0000256" key="11">
    <source>
        <dbReference type="RuleBase" id="RU003783"/>
    </source>
</evidence>
<keyword evidence="7 10" id="KW-0067">ATP-binding</keyword>
<feature type="binding site" evidence="10">
    <location>
        <begin position="13"/>
        <end position="18"/>
    </location>
    <ligand>
        <name>substrate</name>
    </ligand>
</feature>
<keyword evidence="8 10" id="KW-0460">Magnesium</keyword>
<dbReference type="InterPro" id="IPR018022">
    <property type="entry name" value="IPT"/>
</dbReference>
<dbReference type="PANTHER" id="PTHR11088">
    <property type="entry name" value="TRNA DIMETHYLALLYLTRANSFERASE"/>
    <property type="match status" value="1"/>
</dbReference>
<dbReference type="EC" id="2.5.1.75" evidence="10"/>
<keyword evidence="6 10" id="KW-0547">Nucleotide-binding</keyword>
<dbReference type="EMBL" id="MQUC01000003">
    <property type="protein sequence ID" value="PRP66123.1"/>
    <property type="molecule type" value="Genomic_DNA"/>
</dbReference>
<keyword evidence="5 10" id="KW-0819">tRNA processing</keyword>
<evidence type="ECO:0000313" key="15">
    <source>
        <dbReference type="Proteomes" id="UP000239532"/>
    </source>
</evidence>
<dbReference type="GO" id="GO:0005524">
    <property type="term" value="F:ATP binding"/>
    <property type="evidence" value="ECO:0007669"/>
    <property type="project" value="UniProtKB-UniRule"/>
</dbReference>
<comment type="catalytic activity">
    <reaction evidence="9 10 11">
        <text>adenosine(37) in tRNA + dimethylallyl diphosphate = N(6)-dimethylallyladenosine(37) in tRNA + diphosphate</text>
        <dbReference type="Rhea" id="RHEA:26482"/>
        <dbReference type="Rhea" id="RHEA-COMP:10162"/>
        <dbReference type="Rhea" id="RHEA-COMP:10375"/>
        <dbReference type="ChEBI" id="CHEBI:33019"/>
        <dbReference type="ChEBI" id="CHEBI:57623"/>
        <dbReference type="ChEBI" id="CHEBI:74411"/>
        <dbReference type="ChEBI" id="CHEBI:74415"/>
        <dbReference type="EC" id="2.5.1.75"/>
    </reaction>
</comment>
<organism evidence="14 15">
    <name type="scientific">Nonlabens agnitus</name>
    <dbReference type="NCBI Taxonomy" id="870484"/>
    <lineage>
        <taxon>Bacteria</taxon>
        <taxon>Pseudomonadati</taxon>
        <taxon>Bacteroidota</taxon>
        <taxon>Flavobacteriia</taxon>
        <taxon>Flavobacteriales</taxon>
        <taxon>Flavobacteriaceae</taxon>
        <taxon>Nonlabens</taxon>
    </lineage>
</organism>
<comment type="function">
    <text evidence="2 10 12">Catalyzes the transfer of a dimethylallyl group onto the adenine at position 37 in tRNAs that read codons beginning with uridine, leading to the formation of N6-(dimethylallyl)adenosine (i(6)A).</text>
</comment>
<sequence>MSTKKLITIIGPTAVGKTALSIAFAKAYKTHIISCDSRQFFKEMTIGTAVPEPEELAAAPHHFIQNLSIHDSYSVGDFERDALSTLAGLFATNDVVIMVGGSALYEKAVTHGLDEFPDVPDEVIDTLNNELEQDGLDKLVTELKEIDPEYALTADLENPRRVIRALSVYRASGKTYSSFLGRKKTERDFEVIKVGLEAPRPTLYDRINQRVDVMLENGLLEEARELLPYKNLTPLKTVGYQELFPYFEGDYGLDEAIRLIKRNSRRFAKRQMTWYRKDPEVNWFSYNTSHTEIVRRVEELFMEPK</sequence>
<evidence type="ECO:0000256" key="5">
    <source>
        <dbReference type="ARBA" id="ARBA00022694"/>
    </source>
</evidence>
<feature type="binding site" evidence="10">
    <location>
        <begin position="11"/>
        <end position="18"/>
    </location>
    <ligand>
        <name>ATP</name>
        <dbReference type="ChEBI" id="CHEBI:30616"/>
    </ligand>
</feature>
<dbReference type="Proteomes" id="UP000239532">
    <property type="component" value="Unassembled WGS sequence"/>
</dbReference>
<comment type="caution">
    <text evidence="10">Lacks conserved residue(s) required for the propagation of feature annotation.</text>
</comment>
<comment type="caution">
    <text evidence="14">The sequence shown here is derived from an EMBL/GenBank/DDBJ whole genome shotgun (WGS) entry which is preliminary data.</text>
</comment>
<feature type="region of interest" description="Interaction with substrate tRNA" evidence="10">
    <location>
        <begin position="36"/>
        <end position="39"/>
    </location>
</feature>
<evidence type="ECO:0000256" key="9">
    <source>
        <dbReference type="ARBA" id="ARBA00049563"/>
    </source>
</evidence>
<dbReference type="HAMAP" id="MF_00185">
    <property type="entry name" value="IPP_trans"/>
    <property type="match status" value="1"/>
</dbReference>
<dbReference type="AlphaFoldDB" id="A0A2S9WRL3"/>
<dbReference type="Pfam" id="PF01715">
    <property type="entry name" value="IPPT"/>
    <property type="match status" value="1"/>
</dbReference>
<evidence type="ECO:0000256" key="8">
    <source>
        <dbReference type="ARBA" id="ARBA00022842"/>
    </source>
</evidence>
<dbReference type="SUPFAM" id="SSF52540">
    <property type="entry name" value="P-loop containing nucleoside triphosphate hydrolases"/>
    <property type="match status" value="2"/>
</dbReference>
<gene>
    <name evidence="10" type="primary">miaA</name>
    <name evidence="14" type="ORF">BST86_02975</name>
</gene>
<dbReference type="PANTHER" id="PTHR11088:SF60">
    <property type="entry name" value="TRNA DIMETHYLALLYLTRANSFERASE"/>
    <property type="match status" value="1"/>
</dbReference>